<comment type="similarity">
    <text evidence="3 8">Belongs to the Nudix hydrolase family.</text>
</comment>
<evidence type="ECO:0000256" key="5">
    <source>
        <dbReference type="ARBA" id="ARBA00022801"/>
    </source>
</evidence>
<sequence length="191" mass="20839">MRTDVIEAFPRVAVPLDGRRAAAVAIVVAGDEPVIWVTRRASRMRAHPGQFALPGGRVDPGEDAIGAALRELEEELGVAAERADCVGVLDDYPTRSGYVITPVVVRLPGAVRLRPNPDEVARVHVVGLRELAVEPRFLTIPESDRPVIQLPLAGHLVHAPTAAVLYQFREAALYGRTTRVAHLEQPVFAWR</sequence>
<dbReference type="Proteomes" id="UP000605897">
    <property type="component" value="Unassembled WGS sequence"/>
</dbReference>
<dbReference type="SUPFAM" id="SSF55811">
    <property type="entry name" value="Nudix"/>
    <property type="match status" value="1"/>
</dbReference>
<dbReference type="CDD" id="cd03426">
    <property type="entry name" value="NUDIX_CoAse_Nudt7"/>
    <property type="match status" value="1"/>
</dbReference>
<evidence type="ECO:0000313" key="10">
    <source>
        <dbReference type="EMBL" id="GHE84225.1"/>
    </source>
</evidence>
<dbReference type="Pfam" id="PF00293">
    <property type="entry name" value="NUDIX"/>
    <property type="match status" value="1"/>
</dbReference>
<feature type="domain" description="Nudix hydrolase" evidence="9">
    <location>
        <begin position="18"/>
        <end position="152"/>
    </location>
</feature>
<dbReference type="PRINTS" id="PR00502">
    <property type="entry name" value="NUDIXFAMILY"/>
</dbReference>
<name>A0ABQ3IGZ4_9PSEU</name>
<keyword evidence="6" id="KW-0460">Magnesium</keyword>
<evidence type="ECO:0000256" key="6">
    <source>
        <dbReference type="ARBA" id="ARBA00022842"/>
    </source>
</evidence>
<keyword evidence="11" id="KW-1185">Reference proteome</keyword>
<dbReference type="PANTHER" id="PTHR12992">
    <property type="entry name" value="NUDIX HYDROLASE"/>
    <property type="match status" value="1"/>
</dbReference>
<keyword evidence="7" id="KW-0464">Manganese</keyword>
<dbReference type="InterPro" id="IPR020084">
    <property type="entry name" value="NUDIX_hydrolase_CS"/>
</dbReference>
<comment type="cofactor">
    <cofactor evidence="1">
        <name>Mn(2+)</name>
        <dbReference type="ChEBI" id="CHEBI:29035"/>
    </cofactor>
</comment>
<proteinExistence type="inferred from homology"/>
<dbReference type="Gene3D" id="3.90.79.10">
    <property type="entry name" value="Nucleoside Triphosphate Pyrophosphohydrolase"/>
    <property type="match status" value="1"/>
</dbReference>
<dbReference type="InterPro" id="IPR020476">
    <property type="entry name" value="Nudix_hydrolase"/>
</dbReference>
<dbReference type="InterPro" id="IPR000086">
    <property type="entry name" value="NUDIX_hydrolase_dom"/>
</dbReference>
<dbReference type="EMBL" id="BNAU01000001">
    <property type="protein sequence ID" value="GHE84225.1"/>
    <property type="molecule type" value="Genomic_DNA"/>
</dbReference>
<evidence type="ECO:0000259" key="9">
    <source>
        <dbReference type="PROSITE" id="PS51462"/>
    </source>
</evidence>
<evidence type="ECO:0000256" key="7">
    <source>
        <dbReference type="ARBA" id="ARBA00023211"/>
    </source>
</evidence>
<dbReference type="InterPro" id="IPR045121">
    <property type="entry name" value="CoAse"/>
</dbReference>
<evidence type="ECO:0000256" key="4">
    <source>
        <dbReference type="ARBA" id="ARBA00022723"/>
    </source>
</evidence>
<organism evidence="10 11">
    <name type="scientific">Amycolatopsis deserti</name>
    <dbReference type="NCBI Taxonomy" id="185696"/>
    <lineage>
        <taxon>Bacteria</taxon>
        <taxon>Bacillati</taxon>
        <taxon>Actinomycetota</taxon>
        <taxon>Actinomycetes</taxon>
        <taxon>Pseudonocardiales</taxon>
        <taxon>Pseudonocardiaceae</taxon>
        <taxon>Amycolatopsis</taxon>
    </lineage>
</organism>
<gene>
    <name evidence="10" type="ORF">GCM10017786_14700</name>
</gene>
<evidence type="ECO:0000256" key="2">
    <source>
        <dbReference type="ARBA" id="ARBA00001946"/>
    </source>
</evidence>
<evidence type="ECO:0000313" key="11">
    <source>
        <dbReference type="Proteomes" id="UP000605897"/>
    </source>
</evidence>
<comment type="cofactor">
    <cofactor evidence="2">
        <name>Mg(2+)</name>
        <dbReference type="ChEBI" id="CHEBI:18420"/>
    </cofactor>
</comment>
<protein>
    <recommendedName>
        <fullName evidence="9">Nudix hydrolase domain-containing protein</fullName>
    </recommendedName>
</protein>
<reference evidence="11" key="1">
    <citation type="journal article" date="2019" name="Int. J. Syst. Evol. Microbiol.">
        <title>The Global Catalogue of Microorganisms (GCM) 10K type strain sequencing project: providing services to taxonomists for standard genome sequencing and annotation.</title>
        <authorList>
            <consortium name="The Broad Institute Genomics Platform"/>
            <consortium name="The Broad Institute Genome Sequencing Center for Infectious Disease"/>
            <person name="Wu L."/>
            <person name="Ma J."/>
        </authorList>
    </citation>
    <scope>NUCLEOTIDE SEQUENCE [LARGE SCALE GENOMIC DNA]</scope>
    <source>
        <strain evidence="11">CGMCC 4.7677</strain>
    </source>
</reference>
<dbReference type="PROSITE" id="PS51462">
    <property type="entry name" value="NUDIX"/>
    <property type="match status" value="1"/>
</dbReference>
<comment type="caution">
    <text evidence="10">The sequence shown here is derived from an EMBL/GenBank/DDBJ whole genome shotgun (WGS) entry which is preliminary data.</text>
</comment>
<dbReference type="PROSITE" id="PS00893">
    <property type="entry name" value="NUDIX_BOX"/>
    <property type="match status" value="1"/>
</dbReference>
<evidence type="ECO:0000256" key="3">
    <source>
        <dbReference type="ARBA" id="ARBA00005582"/>
    </source>
</evidence>
<dbReference type="PANTHER" id="PTHR12992:SF11">
    <property type="entry name" value="MITOCHONDRIAL COENZYME A DIPHOSPHATASE NUDT8"/>
    <property type="match status" value="1"/>
</dbReference>
<keyword evidence="4" id="KW-0479">Metal-binding</keyword>
<accession>A0ABQ3IGZ4</accession>
<evidence type="ECO:0000256" key="1">
    <source>
        <dbReference type="ARBA" id="ARBA00001936"/>
    </source>
</evidence>
<dbReference type="InterPro" id="IPR015797">
    <property type="entry name" value="NUDIX_hydrolase-like_dom_sf"/>
</dbReference>
<evidence type="ECO:0000256" key="8">
    <source>
        <dbReference type="RuleBase" id="RU003476"/>
    </source>
</evidence>
<keyword evidence="5 8" id="KW-0378">Hydrolase</keyword>
<dbReference type="RefSeq" id="WP_191243642.1">
    <property type="nucleotide sequence ID" value="NZ_BNAU01000001.1"/>
</dbReference>